<dbReference type="WBParaSite" id="GPLIN_000571700">
    <property type="protein sequence ID" value="GPLIN_000571700"/>
    <property type="gene ID" value="GPLIN_000571700"/>
</dbReference>
<feature type="chain" id="PRO_5008146798" evidence="1">
    <location>
        <begin position="26"/>
        <end position="137"/>
    </location>
</feature>
<keyword evidence="2" id="KW-1185">Reference proteome</keyword>
<organism evidence="2 3">
    <name type="scientific">Globodera pallida</name>
    <name type="common">Potato cyst nematode worm</name>
    <name type="synonym">Heterodera pallida</name>
    <dbReference type="NCBI Taxonomy" id="36090"/>
    <lineage>
        <taxon>Eukaryota</taxon>
        <taxon>Metazoa</taxon>
        <taxon>Ecdysozoa</taxon>
        <taxon>Nematoda</taxon>
        <taxon>Chromadorea</taxon>
        <taxon>Rhabditida</taxon>
        <taxon>Tylenchina</taxon>
        <taxon>Tylenchomorpha</taxon>
        <taxon>Tylenchoidea</taxon>
        <taxon>Heteroderidae</taxon>
        <taxon>Heteroderinae</taxon>
        <taxon>Globodera</taxon>
    </lineage>
</organism>
<name>A0A183BYM7_GLOPA</name>
<dbReference type="Proteomes" id="UP000050741">
    <property type="component" value="Unassembled WGS sequence"/>
</dbReference>
<proteinExistence type="predicted"/>
<sequence>MNLGINTFVPISLLTVVCMTTAVYGIKCTNRTFVSTESQNGTECSSRGCVVAYCIFGPSAHVLYQSCVTDQDNCAQMAKKCEVTQHELGAGKLEACKECTDANYCNAETLVNQQKVKLIEYQEIILHFGILQKMLSK</sequence>
<evidence type="ECO:0000313" key="3">
    <source>
        <dbReference type="WBParaSite" id="GPLIN_000571700"/>
    </source>
</evidence>
<feature type="signal peptide" evidence="1">
    <location>
        <begin position="1"/>
        <end position="25"/>
    </location>
</feature>
<protein>
    <submittedName>
        <fullName evidence="3">UPAR/Ly6 domain-containing protein</fullName>
    </submittedName>
</protein>
<evidence type="ECO:0000313" key="2">
    <source>
        <dbReference type="Proteomes" id="UP000050741"/>
    </source>
</evidence>
<keyword evidence="1" id="KW-0732">Signal</keyword>
<reference evidence="3" key="2">
    <citation type="submission" date="2016-06" db="UniProtKB">
        <authorList>
            <consortium name="WormBaseParasite"/>
        </authorList>
    </citation>
    <scope>IDENTIFICATION</scope>
</reference>
<evidence type="ECO:0000256" key="1">
    <source>
        <dbReference type="SAM" id="SignalP"/>
    </source>
</evidence>
<dbReference type="AlphaFoldDB" id="A0A183BYM7"/>
<accession>A0A183BYM7</accession>
<reference evidence="2" key="1">
    <citation type="submission" date="2014-05" db="EMBL/GenBank/DDBJ databases">
        <title>The genome and life-stage specific transcriptomes of Globodera pallida elucidate key aspects of plant parasitism by a cyst nematode.</title>
        <authorList>
            <person name="Cotton J.A."/>
            <person name="Lilley C.J."/>
            <person name="Jones L.M."/>
            <person name="Kikuchi T."/>
            <person name="Reid A.J."/>
            <person name="Thorpe P."/>
            <person name="Tsai I.J."/>
            <person name="Beasley H."/>
            <person name="Blok V."/>
            <person name="Cock P.J.A."/>
            <person name="Van den Akker S.E."/>
            <person name="Holroyd N."/>
            <person name="Hunt M."/>
            <person name="Mantelin S."/>
            <person name="Naghra H."/>
            <person name="Pain A."/>
            <person name="Palomares-Rius J.E."/>
            <person name="Zarowiecki M."/>
            <person name="Berriman M."/>
            <person name="Jones J.T."/>
            <person name="Urwin P.E."/>
        </authorList>
    </citation>
    <scope>NUCLEOTIDE SEQUENCE [LARGE SCALE GENOMIC DNA]</scope>
    <source>
        <strain evidence="2">Lindley</strain>
    </source>
</reference>